<keyword evidence="1" id="KW-0472">Membrane</keyword>
<evidence type="ECO:0000313" key="2">
    <source>
        <dbReference type="EMBL" id="QHS77359.1"/>
    </source>
</evidence>
<evidence type="ECO:0000256" key="1">
    <source>
        <dbReference type="SAM" id="Phobius"/>
    </source>
</evidence>
<dbReference type="AlphaFoldDB" id="A0A6C0ACB9"/>
<accession>A0A6C0ACB9</accession>
<feature type="transmembrane region" description="Helical" evidence="1">
    <location>
        <begin position="6"/>
        <end position="21"/>
    </location>
</feature>
<reference evidence="2" key="1">
    <citation type="journal article" date="2020" name="Nature">
        <title>Giant virus diversity and host interactions through global metagenomics.</title>
        <authorList>
            <person name="Schulz F."/>
            <person name="Roux S."/>
            <person name="Paez-Espino D."/>
            <person name="Jungbluth S."/>
            <person name="Walsh D.A."/>
            <person name="Denef V.J."/>
            <person name="McMahon K.D."/>
            <person name="Konstantinidis K.T."/>
            <person name="Eloe-Fadrosh E.A."/>
            <person name="Kyrpides N.C."/>
            <person name="Woyke T."/>
        </authorList>
    </citation>
    <scope>NUCLEOTIDE SEQUENCE</scope>
    <source>
        <strain evidence="2">GVMAG-S-1004661-13</strain>
    </source>
</reference>
<organism evidence="2">
    <name type="scientific">viral metagenome</name>
    <dbReference type="NCBI Taxonomy" id="1070528"/>
    <lineage>
        <taxon>unclassified sequences</taxon>
        <taxon>metagenomes</taxon>
        <taxon>organismal metagenomes</taxon>
    </lineage>
</organism>
<keyword evidence="1" id="KW-0812">Transmembrane</keyword>
<sequence length="102" mass="12013">MDTTFLIVISLIIIFGVLFFKKTQEEFKYRTGYFCPDCSDLKSFAQCYECENCVWCPMHKRCEKGDAFGPYGEKGCNCDQWKHRSDFHRIAGCRRIIKPFKS</sequence>
<proteinExistence type="predicted"/>
<protein>
    <submittedName>
        <fullName evidence="2">Uncharacterized protein</fullName>
    </submittedName>
</protein>
<keyword evidence="1" id="KW-1133">Transmembrane helix</keyword>
<name>A0A6C0ACB9_9ZZZZ</name>
<dbReference type="EMBL" id="MN740545">
    <property type="protein sequence ID" value="QHS77359.1"/>
    <property type="molecule type" value="Genomic_DNA"/>
</dbReference>